<keyword evidence="3" id="KW-0723">Serine/threonine-protein kinase</keyword>
<dbReference type="Gene3D" id="1.10.510.10">
    <property type="entry name" value="Transferase(Phosphotransferase) domain 1"/>
    <property type="match status" value="1"/>
</dbReference>
<dbReference type="EC" id="2.7.11.1" evidence="2"/>
<dbReference type="Pfam" id="PF00069">
    <property type="entry name" value="Pkinase"/>
    <property type="match status" value="1"/>
</dbReference>
<dbReference type="InterPro" id="IPR018451">
    <property type="entry name" value="NAF/FISL_domain"/>
</dbReference>
<dbReference type="Gene3D" id="3.30.200.20">
    <property type="entry name" value="Phosphorylase Kinase, domain 1"/>
    <property type="match status" value="2"/>
</dbReference>
<dbReference type="GO" id="GO:0106310">
    <property type="term" value="F:protein serine kinase activity"/>
    <property type="evidence" value="ECO:0007669"/>
    <property type="project" value="RHEA"/>
</dbReference>
<keyword evidence="5 11" id="KW-0547">Nucleotide-binding</keyword>
<evidence type="ECO:0000256" key="10">
    <source>
        <dbReference type="ARBA" id="ARBA00048679"/>
    </source>
</evidence>
<accession>A0A4S8IYD7</accession>
<dbReference type="AlphaFoldDB" id="A0A4S8IYD7"/>
<evidence type="ECO:0000256" key="1">
    <source>
        <dbReference type="ARBA" id="ARBA00006234"/>
    </source>
</evidence>
<reference evidence="14 15" key="1">
    <citation type="journal article" date="2019" name="Nat. Plants">
        <title>Genome sequencing of Musa balbisiana reveals subgenome evolution and function divergence in polyploid bananas.</title>
        <authorList>
            <person name="Yao X."/>
        </authorList>
    </citation>
    <scope>NUCLEOTIDE SEQUENCE [LARGE SCALE GENOMIC DNA]</scope>
    <source>
        <strain evidence="15">cv. DH-PKW</strain>
        <tissue evidence="14">Leaves</tissue>
    </source>
</reference>
<dbReference type="GO" id="GO:0004674">
    <property type="term" value="F:protein serine/threonine kinase activity"/>
    <property type="evidence" value="ECO:0007669"/>
    <property type="project" value="UniProtKB-KW"/>
</dbReference>
<sequence>MGSFIVSWSLERLVASGYLCRSCYCFFYFVHCCVLPSPHPRCVKRRSLPTSRSARSPSLIPPVDDVRENPIGAHEQGIDVVMRMKKVGKYDVVRTIGHGTFAKVKSAVNTETGEIVAMKVLAKNTILEHRMVHQVLASTTKIYIILELITGGELYDKIVHQRKLCENESRCFFQQLIDAVDYCHSKGVYHRDLKPENLLLDYQGNLKVSDFGLSALPQRGVELLHTTCGTPNYVAPEVLDQQGYDGSAADVWSCGVILYVLMAGYLPFNETNLQTLYEKINAAEFTFPAWFSSGAKSLIYKILDPNPKTRINIEGIKTDAWFQINYVAVRHGVEEEVNLDDIDAVFNDIEDQYVTERVQDSDNGPLIMNAFEMITLSQGLDLSALFDRRQEYVNRQTRFVSRQPAKTIIATIEAVAESIGFKVHSQNYKMRLEGVSTSKTHQLAVVLEVFEVAPSLFMVDVRKVSGDTLEYHKFYKNLCNKLENIIWRPDEGRSSFWNNVGFGRLIKQLD</sequence>
<evidence type="ECO:0000256" key="3">
    <source>
        <dbReference type="ARBA" id="ARBA00022527"/>
    </source>
</evidence>
<dbReference type="CDD" id="cd12195">
    <property type="entry name" value="CIPK_C"/>
    <property type="match status" value="1"/>
</dbReference>
<dbReference type="PANTHER" id="PTHR43895">
    <property type="entry name" value="CALCIUM/CALMODULIN-DEPENDENT PROTEIN KINASE KINASE-RELATED"/>
    <property type="match status" value="1"/>
</dbReference>
<name>A0A4S8IYD7_MUSBA</name>
<dbReference type="GO" id="GO:0007165">
    <property type="term" value="P:signal transduction"/>
    <property type="evidence" value="ECO:0007669"/>
    <property type="project" value="InterPro"/>
</dbReference>
<organism evidence="14 15">
    <name type="scientific">Musa balbisiana</name>
    <name type="common">Banana</name>
    <dbReference type="NCBI Taxonomy" id="52838"/>
    <lineage>
        <taxon>Eukaryota</taxon>
        <taxon>Viridiplantae</taxon>
        <taxon>Streptophyta</taxon>
        <taxon>Embryophyta</taxon>
        <taxon>Tracheophyta</taxon>
        <taxon>Spermatophyta</taxon>
        <taxon>Magnoliopsida</taxon>
        <taxon>Liliopsida</taxon>
        <taxon>Zingiberales</taxon>
        <taxon>Musaceae</taxon>
        <taxon>Musa</taxon>
    </lineage>
</organism>
<protein>
    <recommendedName>
        <fullName evidence="2">non-specific serine/threonine protein kinase</fullName>
        <ecNumber evidence="2">2.7.11.1</ecNumber>
    </recommendedName>
</protein>
<comment type="similarity">
    <text evidence="1">Belongs to the protein kinase superfamily. CAMK Ser/Thr protein kinase family. SNF1 subfamily.</text>
</comment>
<evidence type="ECO:0000256" key="2">
    <source>
        <dbReference type="ARBA" id="ARBA00012513"/>
    </source>
</evidence>
<evidence type="ECO:0000313" key="14">
    <source>
        <dbReference type="EMBL" id="THU52982.1"/>
    </source>
</evidence>
<feature type="binding site" evidence="11">
    <location>
        <position position="119"/>
    </location>
    <ligand>
        <name>ATP</name>
        <dbReference type="ChEBI" id="CHEBI:30616"/>
    </ligand>
</feature>
<dbReference type="GO" id="GO:0005524">
    <property type="term" value="F:ATP binding"/>
    <property type="evidence" value="ECO:0007669"/>
    <property type="project" value="UniProtKB-UniRule"/>
</dbReference>
<dbReference type="InterPro" id="IPR008271">
    <property type="entry name" value="Ser/Thr_kinase_AS"/>
</dbReference>
<dbReference type="PROSITE" id="PS00107">
    <property type="entry name" value="PROTEIN_KINASE_ATP"/>
    <property type="match status" value="1"/>
</dbReference>
<dbReference type="Proteomes" id="UP000317650">
    <property type="component" value="Chromosome 10"/>
</dbReference>
<evidence type="ECO:0000256" key="9">
    <source>
        <dbReference type="ARBA" id="ARBA00047899"/>
    </source>
</evidence>
<dbReference type="FunFam" id="1.10.510.10:FF:000133">
    <property type="entry name" value="Non-specific serine/threonine protein kinase"/>
    <property type="match status" value="1"/>
</dbReference>
<keyword evidence="6" id="KW-0418">Kinase</keyword>
<keyword evidence="15" id="KW-1185">Reference proteome</keyword>
<evidence type="ECO:0000256" key="5">
    <source>
        <dbReference type="ARBA" id="ARBA00022741"/>
    </source>
</evidence>
<dbReference type="PANTHER" id="PTHR43895:SF32">
    <property type="entry name" value="SERINE_THREONINE-PROTEIN KINASE CHK1"/>
    <property type="match status" value="1"/>
</dbReference>
<evidence type="ECO:0000256" key="4">
    <source>
        <dbReference type="ARBA" id="ARBA00022679"/>
    </source>
</evidence>
<comment type="catalytic activity">
    <reaction evidence="10">
        <text>L-seryl-[protein] + ATP = O-phospho-L-seryl-[protein] + ADP + H(+)</text>
        <dbReference type="Rhea" id="RHEA:17989"/>
        <dbReference type="Rhea" id="RHEA-COMP:9863"/>
        <dbReference type="Rhea" id="RHEA-COMP:11604"/>
        <dbReference type="ChEBI" id="CHEBI:15378"/>
        <dbReference type="ChEBI" id="CHEBI:29999"/>
        <dbReference type="ChEBI" id="CHEBI:30616"/>
        <dbReference type="ChEBI" id="CHEBI:83421"/>
        <dbReference type="ChEBI" id="CHEBI:456216"/>
        <dbReference type="EC" id="2.7.11.1"/>
    </reaction>
</comment>
<dbReference type="PROSITE" id="PS50011">
    <property type="entry name" value="PROTEIN_KINASE_DOM"/>
    <property type="match status" value="1"/>
</dbReference>
<gene>
    <name evidence="14" type="ORF">C4D60_Mb10t09650</name>
</gene>
<dbReference type="InterPro" id="IPR011009">
    <property type="entry name" value="Kinase-like_dom_sf"/>
</dbReference>
<comment type="catalytic activity">
    <reaction evidence="9">
        <text>L-threonyl-[protein] + ATP = O-phospho-L-threonyl-[protein] + ADP + H(+)</text>
        <dbReference type="Rhea" id="RHEA:46608"/>
        <dbReference type="Rhea" id="RHEA-COMP:11060"/>
        <dbReference type="Rhea" id="RHEA-COMP:11605"/>
        <dbReference type="ChEBI" id="CHEBI:15378"/>
        <dbReference type="ChEBI" id="CHEBI:30013"/>
        <dbReference type="ChEBI" id="CHEBI:30616"/>
        <dbReference type="ChEBI" id="CHEBI:61977"/>
        <dbReference type="ChEBI" id="CHEBI:456216"/>
        <dbReference type="EC" id="2.7.11.1"/>
    </reaction>
</comment>
<dbReference type="PROSITE" id="PS00108">
    <property type="entry name" value="PROTEIN_KINASE_ST"/>
    <property type="match status" value="1"/>
</dbReference>
<evidence type="ECO:0000256" key="7">
    <source>
        <dbReference type="ARBA" id="ARBA00022840"/>
    </source>
</evidence>
<dbReference type="SMART" id="SM00220">
    <property type="entry name" value="S_TKc"/>
    <property type="match status" value="1"/>
</dbReference>
<dbReference type="FunFam" id="3.30.310.80:FF:000002">
    <property type="entry name" value="Non-specific serine/threonine protein kinase"/>
    <property type="match status" value="1"/>
</dbReference>
<dbReference type="STRING" id="52838.A0A4S8IYD7"/>
<dbReference type="SUPFAM" id="SSF56112">
    <property type="entry name" value="Protein kinase-like (PK-like)"/>
    <property type="match status" value="1"/>
</dbReference>
<evidence type="ECO:0000259" key="13">
    <source>
        <dbReference type="PROSITE" id="PS50816"/>
    </source>
</evidence>
<dbReference type="InterPro" id="IPR004041">
    <property type="entry name" value="NAF_dom"/>
</dbReference>
<evidence type="ECO:0000256" key="11">
    <source>
        <dbReference type="PROSITE-ProRule" id="PRU10141"/>
    </source>
</evidence>
<keyword evidence="8" id="KW-0464">Manganese</keyword>
<dbReference type="EMBL" id="PYDT01000008">
    <property type="protein sequence ID" value="THU52982.1"/>
    <property type="molecule type" value="Genomic_DNA"/>
</dbReference>
<evidence type="ECO:0000256" key="6">
    <source>
        <dbReference type="ARBA" id="ARBA00022777"/>
    </source>
</evidence>
<dbReference type="PROSITE" id="PS50816">
    <property type="entry name" value="NAF"/>
    <property type="match status" value="1"/>
</dbReference>
<dbReference type="Gene3D" id="3.30.310.80">
    <property type="entry name" value="Kinase associated domain 1, KA1"/>
    <property type="match status" value="1"/>
</dbReference>
<proteinExistence type="inferred from homology"/>
<feature type="domain" description="Protein kinase" evidence="12">
    <location>
        <begin position="90"/>
        <end position="322"/>
    </location>
</feature>
<evidence type="ECO:0000256" key="8">
    <source>
        <dbReference type="ARBA" id="ARBA00023211"/>
    </source>
</evidence>
<dbReference type="Pfam" id="PF03822">
    <property type="entry name" value="NAF"/>
    <property type="match status" value="1"/>
</dbReference>
<dbReference type="InterPro" id="IPR000719">
    <property type="entry name" value="Prot_kinase_dom"/>
</dbReference>
<evidence type="ECO:0000313" key="15">
    <source>
        <dbReference type="Proteomes" id="UP000317650"/>
    </source>
</evidence>
<dbReference type="InterPro" id="IPR017441">
    <property type="entry name" value="Protein_kinase_ATP_BS"/>
</dbReference>
<comment type="caution">
    <text evidence="14">The sequence shown here is derived from an EMBL/GenBank/DDBJ whole genome shotgun (WGS) entry which is preliminary data.</text>
</comment>
<feature type="domain" description="NAF" evidence="13">
    <location>
        <begin position="363"/>
        <end position="387"/>
    </location>
</feature>
<evidence type="ECO:0000259" key="12">
    <source>
        <dbReference type="PROSITE" id="PS50011"/>
    </source>
</evidence>
<keyword evidence="7 11" id="KW-0067">ATP-binding</keyword>
<keyword evidence="4" id="KW-0808">Transferase</keyword>